<reference evidence="2 3" key="1">
    <citation type="submission" date="2020-03" db="EMBL/GenBank/DDBJ databases">
        <title>Soil Listeria distribution.</title>
        <authorList>
            <person name="Liao J."/>
            <person name="Wiedmann M."/>
        </authorList>
    </citation>
    <scope>NUCLEOTIDE SEQUENCE [LARGE SCALE GENOMIC DNA]</scope>
    <source>
        <strain evidence="2 3">FSL L7-0360</strain>
    </source>
</reference>
<feature type="compositionally biased region" description="Basic and acidic residues" evidence="1">
    <location>
        <begin position="49"/>
        <end position="61"/>
    </location>
</feature>
<dbReference type="InterPro" id="IPR025580">
    <property type="entry name" value="Gp46"/>
</dbReference>
<feature type="region of interest" description="Disordered" evidence="1">
    <location>
        <begin position="91"/>
        <end position="117"/>
    </location>
</feature>
<feature type="compositionally biased region" description="Gly residues" evidence="1">
    <location>
        <begin position="19"/>
        <end position="32"/>
    </location>
</feature>
<evidence type="ECO:0000256" key="1">
    <source>
        <dbReference type="SAM" id="MobiDB-lite"/>
    </source>
</evidence>
<comment type="caution">
    <text evidence="2">The sequence shown here is derived from an EMBL/GenBank/DDBJ whole genome shotgun (WGS) entry which is preliminary data.</text>
</comment>
<proteinExistence type="predicted"/>
<sequence>MFSNYVKSVLSGHKFSPDLGGGSGSTEGGDSTGSGSSSDDGAGEDGDAGSEKEGNADRTFTREELAAIVAKEVKKTADSFENKIEERVKEAQTKAEKMAKLTESERQSAEFQEKQEKLDAREKELQLKEYRIEAKKQLEDNKLPVDFVDFVLSDAPEKTIENIKVIKKSFDQAVTDEVTKKLAGKAPGAGNVGGKASFAESLAKQANNQSQPKNDAWA</sequence>
<protein>
    <submittedName>
        <fullName evidence="2">DUF4355 domain-containing protein</fullName>
    </submittedName>
</protein>
<evidence type="ECO:0000313" key="2">
    <source>
        <dbReference type="EMBL" id="MBC2115692.1"/>
    </source>
</evidence>
<dbReference type="EMBL" id="JAARXI010000002">
    <property type="protein sequence ID" value="MBC2115692.1"/>
    <property type="molecule type" value="Genomic_DNA"/>
</dbReference>
<dbReference type="AlphaFoldDB" id="A0A7X0YJM6"/>
<evidence type="ECO:0000313" key="3">
    <source>
        <dbReference type="Proteomes" id="UP000529446"/>
    </source>
</evidence>
<feature type="region of interest" description="Disordered" evidence="1">
    <location>
        <begin position="12"/>
        <end position="61"/>
    </location>
</feature>
<name>A0A7X0YJM6_9LIST</name>
<dbReference type="Proteomes" id="UP000529446">
    <property type="component" value="Unassembled WGS sequence"/>
</dbReference>
<organism evidence="2 3">
    <name type="scientific">Listeria booriae</name>
    <dbReference type="NCBI Taxonomy" id="1552123"/>
    <lineage>
        <taxon>Bacteria</taxon>
        <taxon>Bacillati</taxon>
        <taxon>Bacillota</taxon>
        <taxon>Bacilli</taxon>
        <taxon>Bacillales</taxon>
        <taxon>Listeriaceae</taxon>
        <taxon>Listeria</taxon>
    </lineage>
</organism>
<accession>A0A7X0YJM6</accession>
<dbReference type="RefSeq" id="WP_185346038.1">
    <property type="nucleotide sequence ID" value="NZ_JAAROZ010000001.1"/>
</dbReference>
<gene>
    <name evidence="2" type="ORF">HCB06_03585</name>
</gene>
<dbReference type="Pfam" id="PF14265">
    <property type="entry name" value="DUF4355"/>
    <property type="match status" value="1"/>
</dbReference>